<evidence type="ECO:0000256" key="2">
    <source>
        <dbReference type="ARBA" id="ARBA00023239"/>
    </source>
</evidence>
<reference evidence="3 4" key="1">
    <citation type="submission" date="2022-05" db="EMBL/GenBank/DDBJ databases">
        <title>Genome Sequencing of Bee-Associated Microbes.</title>
        <authorList>
            <person name="Dunlap C."/>
        </authorList>
    </citation>
    <scope>NUCLEOTIDE SEQUENCE [LARGE SCALE GENOMIC DNA]</scope>
    <source>
        <strain evidence="3 4">NRRL B-14421</strain>
    </source>
</reference>
<dbReference type="InterPro" id="IPR050963">
    <property type="entry name" value="Sirohydro_Cobaltochel/CbiX"/>
</dbReference>
<name>A0ABT4GIQ7_9BACL</name>
<comment type="caution">
    <text evidence="3">The sequence shown here is derived from an EMBL/GenBank/DDBJ whole genome shotgun (WGS) entry which is preliminary data.</text>
</comment>
<evidence type="ECO:0000256" key="1">
    <source>
        <dbReference type="ARBA" id="ARBA00022723"/>
    </source>
</evidence>
<protein>
    <submittedName>
        <fullName evidence="3">Cobalamin biosynthesis protein CbiX</fullName>
    </submittedName>
</protein>
<proteinExistence type="predicted"/>
<dbReference type="Proteomes" id="UP001527099">
    <property type="component" value="Unassembled WGS sequence"/>
</dbReference>
<dbReference type="Gene3D" id="3.40.50.1400">
    <property type="match status" value="2"/>
</dbReference>
<dbReference type="RefSeq" id="WP_268617077.1">
    <property type="nucleotide sequence ID" value="NZ_JAMDMX010000083.1"/>
</dbReference>
<keyword evidence="2" id="KW-0456">Lyase</keyword>
<organism evidence="3 4">
    <name type="scientific">Paenibacillus alginolyticus</name>
    <dbReference type="NCBI Taxonomy" id="59839"/>
    <lineage>
        <taxon>Bacteria</taxon>
        <taxon>Bacillati</taxon>
        <taxon>Bacillota</taxon>
        <taxon>Bacilli</taxon>
        <taxon>Bacillales</taxon>
        <taxon>Paenibacillaceae</taxon>
        <taxon>Paenibacillus</taxon>
    </lineage>
</organism>
<keyword evidence="1" id="KW-0479">Metal-binding</keyword>
<dbReference type="Pfam" id="PF01903">
    <property type="entry name" value="CbiX"/>
    <property type="match status" value="2"/>
</dbReference>
<dbReference type="SUPFAM" id="SSF53800">
    <property type="entry name" value="Chelatase"/>
    <property type="match status" value="1"/>
</dbReference>
<accession>A0ABT4GIQ7</accession>
<dbReference type="PANTHER" id="PTHR33542">
    <property type="entry name" value="SIROHYDROCHLORIN FERROCHELATASE, CHLOROPLASTIC"/>
    <property type="match status" value="1"/>
</dbReference>
<evidence type="ECO:0000313" key="3">
    <source>
        <dbReference type="EMBL" id="MCY9695913.1"/>
    </source>
</evidence>
<gene>
    <name evidence="3" type="ORF">M5X19_23845</name>
</gene>
<dbReference type="EMBL" id="JAMDMX010000083">
    <property type="protein sequence ID" value="MCY9695913.1"/>
    <property type="molecule type" value="Genomic_DNA"/>
</dbReference>
<dbReference type="PANTHER" id="PTHR33542:SF3">
    <property type="entry name" value="SIROHYDROCHLORIN FERROCHELATASE, CHLOROPLASTIC"/>
    <property type="match status" value="1"/>
</dbReference>
<evidence type="ECO:0000313" key="4">
    <source>
        <dbReference type="Proteomes" id="UP001527099"/>
    </source>
</evidence>
<sequence>MGRTGGENKMSVYGVLVISHGSRDEGWVQLVDDAVSAVRMPMNVPIYASYLELVEGRLIQDGINSLEAQGVTDIIVIPLFVSSGSTHIDEISYALGVIEQPLLETDMEPFDIQARIHFTSPIDDDPVIAEIIYAKIKELSESPSQEIVLLIGHGSKEKGFHLKWRQGLELLAERLKALGGYDEADVAMLLPDQVKRKMTWWAQKKPDHAVVVAPLFLSEGYFTTQVIPSRMEGFEYRYNGRALLPSPLISKWIEKQIASEIAEGETGDETQWSKEQD</sequence>
<dbReference type="InterPro" id="IPR002762">
    <property type="entry name" value="CbiX-like"/>
</dbReference>
<dbReference type="CDD" id="cd03416">
    <property type="entry name" value="CbiX_SirB_N"/>
    <property type="match status" value="1"/>
</dbReference>
<keyword evidence="4" id="KW-1185">Reference proteome</keyword>